<gene>
    <name evidence="2" type="ORF">ES674_11465</name>
</gene>
<dbReference type="Proteomes" id="UP000323720">
    <property type="component" value="Unassembled WGS sequence"/>
</dbReference>
<dbReference type="Pfam" id="PF19643">
    <property type="entry name" value="DUF6146"/>
    <property type="match status" value="1"/>
</dbReference>
<feature type="signal peptide" evidence="1">
    <location>
        <begin position="1"/>
        <end position="21"/>
    </location>
</feature>
<evidence type="ECO:0000313" key="2">
    <source>
        <dbReference type="EMBL" id="TYB76205.1"/>
    </source>
</evidence>
<dbReference type="EMBL" id="VSKK01000003">
    <property type="protein sequence ID" value="TYB76205.1"/>
    <property type="molecule type" value="Genomic_DNA"/>
</dbReference>
<accession>A0A5D0R5L1</accession>
<feature type="chain" id="PRO_5022897854" description="Lipoprotein" evidence="1">
    <location>
        <begin position="22"/>
        <end position="142"/>
    </location>
</feature>
<proteinExistence type="predicted"/>
<evidence type="ECO:0000256" key="1">
    <source>
        <dbReference type="SAM" id="SignalP"/>
    </source>
</evidence>
<evidence type="ECO:0008006" key="4">
    <source>
        <dbReference type="Google" id="ProtNLM"/>
    </source>
</evidence>
<dbReference type="PROSITE" id="PS51257">
    <property type="entry name" value="PROKAR_LIPOPROTEIN"/>
    <property type="match status" value="1"/>
</dbReference>
<protein>
    <recommendedName>
        <fullName evidence="4">Lipoprotein</fullName>
    </recommendedName>
</protein>
<reference evidence="2 3" key="1">
    <citation type="submission" date="2019-08" db="EMBL/GenBank/DDBJ databases">
        <title>Genomes of Antarctic Bizionia species.</title>
        <authorList>
            <person name="Bowman J.P."/>
        </authorList>
    </citation>
    <scope>NUCLEOTIDE SEQUENCE [LARGE SCALE GENOMIC DNA]</scope>
    <source>
        <strain evidence="2 3">ADA-4</strain>
    </source>
</reference>
<keyword evidence="3" id="KW-1185">Reference proteome</keyword>
<name>A0A5D0R5L1_9FLAO</name>
<sequence>MKTLYSLLLLTFFLVSCSTSKKIISKTESKSEKSQDTIKIANYDLEYEIIIIETGFDFWMASRAKPKSFYTKSFLEGKNRIYVTEWNSRVLSSSYNSNLYETSINYQPDIDYGFDVNYLLYHYFVFFQEKYNQQLSSHNPRF</sequence>
<evidence type="ECO:0000313" key="3">
    <source>
        <dbReference type="Proteomes" id="UP000323720"/>
    </source>
</evidence>
<organism evidence="2 3">
    <name type="scientific">Bizionia myxarmorum</name>
    <dbReference type="NCBI Taxonomy" id="291186"/>
    <lineage>
        <taxon>Bacteria</taxon>
        <taxon>Pseudomonadati</taxon>
        <taxon>Bacteroidota</taxon>
        <taxon>Flavobacteriia</taxon>
        <taxon>Flavobacteriales</taxon>
        <taxon>Flavobacteriaceae</taxon>
        <taxon>Bizionia</taxon>
    </lineage>
</organism>
<dbReference type="OrthoDB" id="1119488at2"/>
<keyword evidence="1" id="KW-0732">Signal</keyword>
<dbReference type="RefSeq" id="WP_148404184.1">
    <property type="nucleotide sequence ID" value="NZ_VSKK01000003.1"/>
</dbReference>
<comment type="caution">
    <text evidence="2">The sequence shown here is derived from an EMBL/GenBank/DDBJ whole genome shotgun (WGS) entry which is preliminary data.</text>
</comment>
<dbReference type="AlphaFoldDB" id="A0A5D0R5L1"/>
<dbReference type="InterPro" id="IPR046144">
    <property type="entry name" value="DUF6146"/>
</dbReference>